<proteinExistence type="predicted"/>
<evidence type="ECO:0000313" key="2">
    <source>
        <dbReference type="EMBL" id="GLS00993.1"/>
    </source>
</evidence>
<gene>
    <name evidence="2" type="ORF">GCM10007859_10030</name>
</gene>
<dbReference type="Gene3D" id="1.10.238.10">
    <property type="entry name" value="EF-hand"/>
    <property type="match status" value="1"/>
</dbReference>
<organism evidence="2 3">
    <name type="scientific">Brevundimonas denitrificans</name>
    <dbReference type="NCBI Taxonomy" id="1443434"/>
    <lineage>
        <taxon>Bacteria</taxon>
        <taxon>Pseudomonadati</taxon>
        <taxon>Pseudomonadota</taxon>
        <taxon>Alphaproteobacteria</taxon>
        <taxon>Caulobacterales</taxon>
        <taxon>Caulobacteraceae</taxon>
        <taxon>Brevundimonas</taxon>
    </lineage>
</organism>
<evidence type="ECO:0000259" key="1">
    <source>
        <dbReference type="Pfam" id="PF13499"/>
    </source>
</evidence>
<dbReference type="InterPro" id="IPR011992">
    <property type="entry name" value="EF-hand-dom_pair"/>
</dbReference>
<evidence type="ECO:0000313" key="3">
    <source>
        <dbReference type="Proteomes" id="UP001156921"/>
    </source>
</evidence>
<reference evidence="3" key="1">
    <citation type="journal article" date="2019" name="Int. J. Syst. Evol. Microbiol.">
        <title>The Global Catalogue of Microorganisms (GCM) 10K type strain sequencing project: providing services to taxonomists for standard genome sequencing and annotation.</title>
        <authorList>
            <consortium name="The Broad Institute Genomics Platform"/>
            <consortium name="The Broad Institute Genome Sequencing Center for Infectious Disease"/>
            <person name="Wu L."/>
            <person name="Ma J."/>
        </authorList>
    </citation>
    <scope>NUCLEOTIDE SEQUENCE [LARGE SCALE GENOMIC DNA]</scope>
    <source>
        <strain evidence="3">NBRC 110107</strain>
    </source>
</reference>
<keyword evidence="3" id="KW-1185">Reference proteome</keyword>
<dbReference type="RefSeq" id="WP_284221829.1">
    <property type="nucleotide sequence ID" value="NZ_BSOY01000015.1"/>
</dbReference>
<accession>A0ABQ6BM79</accession>
<name>A0ABQ6BM79_9CAUL</name>
<dbReference type="SUPFAM" id="SSF47473">
    <property type="entry name" value="EF-hand"/>
    <property type="match status" value="1"/>
</dbReference>
<feature type="domain" description="EF-hand" evidence="1">
    <location>
        <begin position="45"/>
        <end position="110"/>
    </location>
</feature>
<comment type="caution">
    <text evidence="2">The sequence shown here is derived from an EMBL/GenBank/DDBJ whole genome shotgun (WGS) entry which is preliminary data.</text>
</comment>
<dbReference type="InterPro" id="IPR002048">
    <property type="entry name" value="EF_hand_dom"/>
</dbReference>
<dbReference type="Proteomes" id="UP001156921">
    <property type="component" value="Unassembled WGS sequence"/>
</dbReference>
<dbReference type="Pfam" id="PF13499">
    <property type="entry name" value="EF-hand_7"/>
    <property type="match status" value="1"/>
</dbReference>
<protein>
    <recommendedName>
        <fullName evidence="1">EF-hand domain-containing protein</fullName>
    </recommendedName>
</protein>
<dbReference type="EMBL" id="BSOY01000015">
    <property type="protein sequence ID" value="GLS00993.1"/>
    <property type="molecule type" value="Genomic_DNA"/>
</dbReference>
<sequence length="120" mass="13188">MLSALFATVLIWGDPSSALSPGARATIGSSTHFVSKDPAELERQYRRSFELTDRNGDGYIDLAEAPMAERGHQNADGDRIAEEASNSLWVRLMDTGSDGRVDWPEMRAYLMPIGMRANGL</sequence>